<reference evidence="1" key="1">
    <citation type="submission" date="2021-12" db="EMBL/GenBank/DDBJ databases">
        <authorList>
            <person name="Rodrigo-Torres L."/>
            <person name="Arahal R. D."/>
            <person name="Lucena T."/>
        </authorList>
    </citation>
    <scope>NUCLEOTIDE SEQUENCE</scope>
    <source>
        <strain evidence="1">CECT 8858</strain>
    </source>
</reference>
<gene>
    <name evidence="1" type="ORF">EMA8858_00867</name>
</gene>
<keyword evidence="2" id="KW-1185">Reference proteome</keyword>
<evidence type="ECO:0000313" key="2">
    <source>
        <dbReference type="Proteomes" id="UP000837932"/>
    </source>
</evidence>
<dbReference type="Proteomes" id="UP000837932">
    <property type="component" value="Unassembled WGS sequence"/>
</dbReference>
<sequence length="267" mass="30292">MPNFKIRIIQTVLVFLVISYTSLAQSSLNIANLRESLREKDGIFPITQDKLTNVEKMLATEATRTNTTFKTIILPISEAKNNISQFINQESGGRKLTHLGVFYGLETIGNKHNFDLSMWGVRLDHSATANLQDKPLRVSPHVFSGKNASLDNNIETKAQLNKMRSHFKETFKPLYDNHLIIFGTYMRLEKVLDDLIILENQGCDKLRITYGFMKAVSPNDYNCFHLIFRGVNSETNTLSTSIFSTFDGMDSQNEPKLSCPPFGEPNF</sequence>
<accession>A0ABN8EQ37</accession>
<evidence type="ECO:0000313" key="1">
    <source>
        <dbReference type="EMBL" id="CAH0994755.1"/>
    </source>
</evidence>
<organism evidence="1 2">
    <name type="scientific">Emticicia aquatica</name>
    <dbReference type="NCBI Taxonomy" id="1681835"/>
    <lineage>
        <taxon>Bacteria</taxon>
        <taxon>Pseudomonadati</taxon>
        <taxon>Bacteroidota</taxon>
        <taxon>Cytophagia</taxon>
        <taxon>Cytophagales</taxon>
        <taxon>Leadbetterellaceae</taxon>
        <taxon>Emticicia</taxon>
    </lineage>
</organism>
<dbReference type="EMBL" id="CAKLPY010000001">
    <property type="protein sequence ID" value="CAH0994755.1"/>
    <property type="molecule type" value="Genomic_DNA"/>
</dbReference>
<name>A0ABN8EQ37_9BACT</name>
<proteinExistence type="predicted"/>
<comment type="caution">
    <text evidence="1">The sequence shown here is derived from an EMBL/GenBank/DDBJ whole genome shotgun (WGS) entry which is preliminary data.</text>
</comment>
<dbReference type="RefSeq" id="WP_238804799.1">
    <property type="nucleotide sequence ID" value="NZ_CAKLPY010000001.1"/>
</dbReference>
<protein>
    <submittedName>
        <fullName evidence="1">Uncharacterized protein</fullName>
    </submittedName>
</protein>